<dbReference type="SMART" id="SM00911">
    <property type="entry name" value="HWE_HK"/>
    <property type="match status" value="1"/>
</dbReference>
<evidence type="ECO:0000256" key="5">
    <source>
        <dbReference type="ARBA" id="ARBA00022737"/>
    </source>
</evidence>
<dbReference type="InterPro" id="IPR011102">
    <property type="entry name" value="Sig_transdc_His_kinase_HWE"/>
</dbReference>
<dbReference type="Gene3D" id="3.30.565.10">
    <property type="entry name" value="Histidine kinase-like ATPase, C-terminal domain"/>
    <property type="match status" value="1"/>
</dbReference>
<proteinExistence type="predicted"/>
<evidence type="ECO:0000313" key="11">
    <source>
        <dbReference type="Proteomes" id="UP000236884"/>
    </source>
</evidence>
<dbReference type="GO" id="GO:0005524">
    <property type="term" value="F:ATP binding"/>
    <property type="evidence" value="ECO:0007669"/>
    <property type="project" value="UniProtKB-KW"/>
</dbReference>
<comment type="catalytic activity">
    <reaction evidence="1">
        <text>ATP + protein L-histidine = ADP + protein N-phospho-L-histidine.</text>
        <dbReference type="EC" id="2.7.13.3"/>
    </reaction>
</comment>
<dbReference type="Proteomes" id="UP000236884">
    <property type="component" value="Chromosome"/>
</dbReference>
<keyword evidence="4 10" id="KW-0808">Transferase</keyword>
<keyword evidence="3" id="KW-0597">Phosphoprotein</keyword>
<dbReference type="PANTHER" id="PTHR41523:SF7">
    <property type="entry name" value="HISTIDINE KINASE"/>
    <property type="match status" value="1"/>
</dbReference>
<keyword evidence="7 10" id="KW-0418">Kinase</keyword>
<gene>
    <name evidence="10" type="primary">lov</name>
    <name evidence="10" type="ORF">GJW-30_1_04446</name>
</gene>
<dbReference type="InterPro" id="IPR000700">
    <property type="entry name" value="PAS-assoc_C"/>
</dbReference>
<protein>
    <recommendedName>
        <fullName evidence="2">histidine kinase</fullName>
        <ecNumber evidence="2">2.7.13.3</ecNumber>
    </recommendedName>
</protein>
<keyword evidence="8" id="KW-0067">ATP-binding</keyword>
<sequence>MDRGSDGSAMRMVSIVADITERKAAEDHVKFLLSETAHRSKNLMTVISAVAKRTAANSKTLKDFDERFQGRLQAMARSQDLLVRQDWRSVSLKQLISHQLEAFLDTTASRLVVNGEDLDLSPEAAEAIGLALHELATNAVKHGSLASPTGRIDLAWQIKKGETLELVWKESGAAVSPSPTRQGFGHVVLTEMISRAVNGSVEIGYSTGALSWTLQAPLSSITSQRE</sequence>
<evidence type="ECO:0000256" key="6">
    <source>
        <dbReference type="ARBA" id="ARBA00022741"/>
    </source>
</evidence>
<evidence type="ECO:0000256" key="3">
    <source>
        <dbReference type="ARBA" id="ARBA00022553"/>
    </source>
</evidence>
<evidence type="ECO:0000256" key="1">
    <source>
        <dbReference type="ARBA" id="ARBA00000085"/>
    </source>
</evidence>
<evidence type="ECO:0000256" key="7">
    <source>
        <dbReference type="ARBA" id="ARBA00022777"/>
    </source>
</evidence>
<dbReference type="GO" id="GO:0004673">
    <property type="term" value="F:protein histidine kinase activity"/>
    <property type="evidence" value="ECO:0007669"/>
    <property type="project" value="UniProtKB-EC"/>
</dbReference>
<dbReference type="Pfam" id="PF07536">
    <property type="entry name" value="HWE_HK"/>
    <property type="match status" value="1"/>
</dbReference>
<dbReference type="PROSITE" id="PS50113">
    <property type="entry name" value="PAC"/>
    <property type="match status" value="1"/>
</dbReference>
<dbReference type="PANTHER" id="PTHR41523">
    <property type="entry name" value="TWO-COMPONENT SYSTEM SENSOR PROTEIN"/>
    <property type="match status" value="1"/>
</dbReference>
<feature type="domain" description="PAC" evidence="9">
    <location>
        <begin position="1"/>
        <end position="31"/>
    </location>
</feature>
<evidence type="ECO:0000256" key="4">
    <source>
        <dbReference type="ARBA" id="ARBA00022679"/>
    </source>
</evidence>
<keyword evidence="5" id="KW-0677">Repeat</keyword>
<accession>A0A0S3Q0Z4</accession>
<evidence type="ECO:0000256" key="8">
    <source>
        <dbReference type="ARBA" id="ARBA00022840"/>
    </source>
</evidence>
<dbReference type="Gene3D" id="3.30.450.20">
    <property type="entry name" value="PAS domain"/>
    <property type="match status" value="1"/>
</dbReference>
<evidence type="ECO:0000256" key="2">
    <source>
        <dbReference type="ARBA" id="ARBA00012438"/>
    </source>
</evidence>
<name>A0A0S3Q0Z4_9BRAD</name>
<reference evidence="10 11" key="1">
    <citation type="submission" date="2015-08" db="EMBL/GenBank/DDBJ databases">
        <title>Investigation of the bacterial diversity of lava forest soil.</title>
        <authorList>
            <person name="Lee J.S."/>
        </authorList>
    </citation>
    <scope>NUCLEOTIDE SEQUENCE [LARGE SCALE GENOMIC DNA]</scope>
    <source>
        <strain evidence="10 11">GJW-30</strain>
    </source>
</reference>
<dbReference type="AlphaFoldDB" id="A0A0S3Q0Z4"/>
<dbReference type="InterPro" id="IPR036890">
    <property type="entry name" value="HATPase_C_sf"/>
</dbReference>
<dbReference type="KEGG" id="vgo:GJW-30_1_04446"/>
<dbReference type="EMBL" id="AP014946">
    <property type="protein sequence ID" value="BAT61884.1"/>
    <property type="molecule type" value="Genomic_DNA"/>
</dbReference>
<organism evidence="10 11">
    <name type="scientific">Variibacter gotjawalensis</name>
    <dbReference type="NCBI Taxonomy" id="1333996"/>
    <lineage>
        <taxon>Bacteria</taxon>
        <taxon>Pseudomonadati</taxon>
        <taxon>Pseudomonadota</taxon>
        <taxon>Alphaproteobacteria</taxon>
        <taxon>Hyphomicrobiales</taxon>
        <taxon>Nitrobacteraceae</taxon>
        <taxon>Variibacter</taxon>
    </lineage>
</organism>
<keyword evidence="11" id="KW-1185">Reference proteome</keyword>
<evidence type="ECO:0000313" key="10">
    <source>
        <dbReference type="EMBL" id="BAT61884.1"/>
    </source>
</evidence>
<dbReference type="EC" id="2.7.13.3" evidence="2"/>
<evidence type="ECO:0000259" key="9">
    <source>
        <dbReference type="PROSITE" id="PS50113"/>
    </source>
</evidence>
<keyword evidence="6" id="KW-0547">Nucleotide-binding</keyword>